<gene>
    <name evidence="2" type="ORF">PPL_01487</name>
</gene>
<evidence type="ECO:0000313" key="2">
    <source>
        <dbReference type="EMBL" id="EFA85529.1"/>
    </source>
</evidence>
<sequence length="219" mass="24408">MKKKISYPLVKNSLNDINKFIEILREVKARPGMANTCPSFTPQAALCDTLWFQHADTIPRKKNGVLMMKQLLRSDDSYSINRENCMVKRDNTPFAPIVFGNFEQTRYPTLVGDDFGVVVISRWKTGFSGDQSGFSLQNHEKIMFSLDGYIFCLGDSNRNDKSVHHAGSIVTGRAAELSPSEKAMVDFLAAIPLVGMMMVMMVAKGSVLGMAVVCKFRPI</sequence>
<evidence type="ECO:0000313" key="3">
    <source>
        <dbReference type="Proteomes" id="UP000001396"/>
    </source>
</evidence>
<keyword evidence="3" id="KW-1185">Reference proteome</keyword>
<reference evidence="2 3" key="1">
    <citation type="journal article" date="2011" name="Genome Res.">
        <title>Phylogeny-wide analysis of social amoeba genomes highlights ancient origins for complex intercellular communication.</title>
        <authorList>
            <person name="Heidel A.J."/>
            <person name="Lawal H.M."/>
            <person name="Felder M."/>
            <person name="Schilde C."/>
            <person name="Helps N.R."/>
            <person name="Tunggal B."/>
            <person name="Rivero F."/>
            <person name="John U."/>
            <person name="Schleicher M."/>
            <person name="Eichinger L."/>
            <person name="Platzer M."/>
            <person name="Noegel A.A."/>
            <person name="Schaap P."/>
            <person name="Gloeckner G."/>
        </authorList>
    </citation>
    <scope>NUCLEOTIDE SEQUENCE [LARGE SCALE GENOMIC DNA]</scope>
    <source>
        <strain evidence="3">ATCC 26659 / Pp 5 / PN500</strain>
    </source>
</reference>
<accession>D3AZE6</accession>
<organism evidence="2 3">
    <name type="scientific">Heterostelium pallidum (strain ATCC 26659 / Pp 5 / PN500)</name>
    <name type="common">Cellular slime mold</name>
    <name type="synonym">Polysphondylium pallidum</name>
    <dbReference type="NCBI Taxonomy" id="670386"/>
    <lineage>
        <taxon>Eukaryota</taxon>
        <taxon>Amoebozoa</taxon>
        <taxon>Evosea</taxon>
        <taxon>Eumycetozoa</taxon>
        <taxon>Dictyostelia</taxon>
        <taxon>Acytosteliales</taxon>
        <taxon>Acytosteliaceae</taxon>
        <taxon>Heterostelium</taxon>
    </lineage>
</organism>
<dbReference type="InParanoid" id="D3AZE6"/>
<name>D3AZE6_HETP5</name>
<keyword evidence="1" id="KW-0472">Membrane</keyword>
<dbReference type="EMBL" id="ADBJ01000007">
    <property type="protein sequence ID" value="EFA85529.1"/>
    <property type="molecule type" value="Genomic_DNA"/>
</dbReference>
<dbReference type="AlphaFoldDB" id="D3AZE6"/>
<dbReference type="Proteomes" id="UP000001396">
    <property type="component" value="Unassembled WGS sequence"/>
</dbReference>
<feature type="transmembrane region" description="Helical" evidence="1">
    <location>
        <begin position="183"/>
        <end position="203"/>
    </location>
</feature>
<proteinExistence type="predicted"/>
<dbReference type="GeneID" id="31357015"/>
<keyword evidence="1" id="KW-1133">Transmembrane helix</keyword>
<dbReference type="RefSeq" id="XP_020437637.1">
    <property type="nucleotide sequence ID" value="XM_020572494.1"/>
</dbReference>
<evidence type="ECO:0000256" key="1">
    <source>
        <dbReference type="SAM" id="Phobius"/>
    </source>
</evidence>
<protein>
    <submittedName>
        <fullName evidence="2">Uncharacterized protein</fullName>
    </submittedName>
</protein>
<comment type="caution">
    <text evidence="2">The sequence shown here is derived from an EMBL/GenBank/DDBJ whole genome shotgun (WGS) entry which is preliminary data.</text>
</comment>
<keyword evidence="1" id="KW-0812">Transmembrane</keyword>